<dbReference type="Proteomes" id="UP000601223">
    <property type="component" value="Unassembled WGS sequence"/>
</dbReference>
<organism evidence="3 4">
    <name type="scientific">Catellatospora bangladeshensis</name>
    <dbReference type="NCBI Taxonomy" id="310355"/>
    <lineage>
        <taxon>Bacteria</taxon>
        <taxon>Bacillati</taxon>
        <taxon>Actinomycetota</taxon>
        <taxon>Actinomycetes</taxon>
        <taxon>Micromonosporales</taxon>
        <taxon>Micromonosporaceae</taxon>
        <taxon>Catellatospora</taxon>
    </lineage>
</organism>
<feature type="chain" id="PRO_5035249213" description="Lipoprotein" evidence="2">
    <location>
        <begin position="24"/>
        <end position="255"/>
    </location>
</feature>
<reference evidence="3 4" key="1">
    <citation type="submission" date="2021-01" db="EMBL/GenBank/DDBJ databases">
        <title>Whole genome shotgun sequence of Catellatospora bangladeshensis NBRC 107357.</title>
        <authorList>
            <person name="Komaki H."/>
            <person name="Tamura T."/>
        </authorList>
    </citation>
    <scope>NUCLEOTIDE SEQUENCE [LARGE SCALE GENOMIC DNA]</scope>
    <source>
        <strain evidence="3 4">NBRC 107357</strain>
    </source>
</reference>
<keyword evidence="4" id="KW-1185">Reference proteome</keyword>
<keyword evidence="2" id="KW-0732">Signal</keyword>
<dbReference type="AlphaFoldDB" id="A0A8J3NP46"/>
<evidence type="ECO:0000313" key="4">
    <source>
        <dbReference type="Proteomes" id="UP000601223"/>
    </source>
</evidence>
<accession>A0A8J3NP46</accession>
<evidence type="ECO:0008006" key="5">
    <source>
        <dbReference type="Google" id="ProtNLM"/>
    </source>
</evidence>
<feature type="signal peptide" evidence="2">
    <location>
        <begin position="1"/>
        <end position="23"/>
    </location>
</feature>
<evidence type="ECO:0000256" key="1">
    <source>
        <dbReference type="SAM" id="MobiDB-lite"/>
    </source>
</evidence>
<proteinExistence type="predicted"/>
<dbReference type="PROSITE" id="PS51257">
    <property type="entry name" value="PROKAR_LIPOPROTEIN"/>
    <property type="match status" value="1"/>
</dbReference>
<dbReference type="RefSeq" id="WP_203755452.1">
    <property type="nucleotide sequence ID" value="NZ_BONF01000047.1"/>
</dbReference>
<evidence type="ECO:0000313" key="3">
    <source>
        <dbReference type="EMBL" id="GIF85490.1"/>
    </source>
</evidence>
<dbReference type="EMBL" id="BONF01000047">
    <property type="protein sequence ID" value="GIF85490.1"/>
    <property type="molecule type" value="Genomic_DNA"/>
</dbReference>
<comment type="caution">
    <text evidence="3">The sequence shown here is derived from an EMBL/GenBank/DDBJ whole genome shotgun (WGS) entry which is preliminary data.</text>
</comment>
<evidence type="ECO:0000256" key="2">
    <source>
        <dbReference type="SAM" id="SignalP"/>
    </source>
</evidence>
<feature type="region of interest" description="Disordered" evidence="1">
    <location>
        <begin position="19"/>
        <end position="43"/>
    </location>
</feature>
<protein>
    <recommendedName>
        <fullName evidence="5">Lipoprotein</fullName>
    </recommendedName>
</protein>
<gene>
    <name evidence="3" type="ORF">Cba03nite_68390</name>
</gene>
<name>A0A8J3NP46_9ACTN</name>
<sequence>MRRRTLLISGMAGIALIGGGCSAPEEPPPTGSKFRSPSPLPSMDDSVRQELIAALQRTQTVPYQYTVKSDLTRGDWLEGSGAVDIAARRYRSTINSSGGPLPEVLERINIGTDSYARRGGDKKWVRLDMSRVSAKSFAYFDMADPIGLVKFISTVALAERTGPHGYSGWFNPNGIDDPFLPVGAPSLYGFGLRGTPFQVTTDEHGWVTSLTLTLTDPEDSGKLTMTTTFSGHGKPLKIAAPARSATLEADDFWYA</sequence>